<protein>
    <recommendedName>
        <fullName evidence="2">ATP-grasp domain-containing protein</fullName>
    </recommendedName>
</protein>
<dbReference type="GO" id="GO:0005524">
    <property type="term" value="F:ATP binding"/>
    <property type="evidence" value="ECO:0007669"/>
    <property type="project" value="UniProtKB-UniRule"/>
</dbReference>
<accession>A0A516PTW4</accession>
<dbReference type="RefSeq" id="WP_143984581.1">
    <property type="nucleotide sequence ID" value="NZ_CP041692.1"/>
</dbReference>
<feature type="domain" description="ATP-grasp" evidence="2">
    <location>
        <begin position="117"/>
        <end position="301"/>
    </location>
</feature>
<dbReference type="OrthoDB" id="3568063at2"/>
<dbReference type="SUPFAM" id="SSF56059">
    <property type="entry name" value="Glutathione synthetase ATP-binding domain-like"/>
    <property type="match status" value="1"/>
</dbReference>
<reference evidence="3 4" key="1">
    <citation type="submission" date="2019-07" db="EMBL/GenBank/DDBJ databases">
        <title>Microlunatus dokdonensis sp. nov. isolated from the rhizospheric soil of the wild plant Elymus tsukushiensis.</title>
        <authorList>
            <person name="Ghim S.-Y."/>
            <person name="Hwang Y.-J."/>
            <person name="Son J.-S."/>
            <person name="Shin J.-H."/>
        </authorList>
    </citation>
    <scope>NUCLEOTIDE SEQUENCE [LARGE SCALE GENOMIC DNA]</scope>
    <source>
        <strain evidence="3 4">KUDC0627</strain>
    </source>
</reference>
<name>A0A516PTW4_9ACTN</name>
<dbReference type="KEGG" id="mik:FOE78_00490"/>
<dbReference type="AlphaFoldDB" id="A0A516PTW4"/>
<organism evidence="3 4">
    <name type="scientific">Microlunatus elymi</name>
    <dbReference type="NCBI Taxonomy" id="2596828"/>
    <lineage>
        <taxon>Bacteria</taxon>
        <taxon>Bacillati</taxon>
        <taxon>Actinomycetota</taxon>
        <taxon>Actinomycetes</taxon>
        <taxon>Propionibacteriales</taxon>
        <taxon>Propionibacteriaceae</taxon>
        <taxon>Microlunatus</taxon>
    </lineage>
</organism>
<evidence type="ECO:0000313" key="4">
    <source>
        <dbReference type="Proteomes" id="UP000319263"/>
    </source>
</evidence>
<sequence>MALTIMIGFADAFSAIEVAWSLQSAGFSVVALNRSGTRPALRHVRGVRLIEVTRPEHSAARCLDDITTAVESIGPAAMMPLDDASLWLFSRVDAGESVLVGPDRNGADWALNKAAQLRTASAHGLAVPDTLVITAASQLDTLDLPCIVKPSAAVELVDDHLVRPTGRVCGDRSEVDRARTSLSGYPLLAQPIKTGVGEGVFGYVGPEGPTAWSAHRRVRMVNPQGSASSACESADPDPALLNSVSAMMAALGWRGQFMAEFLRDVDGTPWFMEVNGRAWGSMALSRRRGYEYPAWTVQQALGLPIRPSVPVDAPHVRCRHVGREILHAAFVWRGPQSQALDHWPKRGATIRGLLTVQRRDRVYNWNRRQPHVLLADTWQALSSQARGRKRAVR</sequence>
<dbReference type="InterPro" id="IPR011761">
    <property type="entry name" value="ATP-grasp"/>
</dbReference>
<evidence type="ECO:0000313" key="3">
    <source>
        <dbReference type="EMBL" id="QDP94592.1"/>
    </source>
</evidence>
<keyword evidence="4" id="KW-1185">Reference proteome</keyword>
<dbReference type="Gene3D" id="3.30.470.20">
    <property type="entry name" value="ATP-grasp fold, B domain"/>
    <property type="match status" value="1"/>
</dbReference>
<dbReference type="GO" id="GO:0046872">
    <property type="term" value="F:metal ion binding"/>
    <property type="evidence" value="ECO:0007669"/>
    <property type="project" value="InterPro"/>
</dbReference>
<gene>
    <name evidence="3" type="ORF">FOE78_00490</name>
</gene>
<keyword evidence="1" id="KW-0067">ATP-binding</keyword>
<dbReference type="Proteomes" id="UP000319263">
    <property type="component" value="Chromosome"/>
</dbReference>
<dbReference type="EMBL" id="CP041692">
    <property type="protein sequence ID" value="QDP94592.1"/>
    <property type="molecule type" value="Genomic_DNA"/>
</dbReference>
<evidence type="ECO:0000256" key="1">
    <source>
        <dbReference type="PROSITE-ProRule" id="PRU00409"/>
    </source>
</evidence>
<dbReference type="PROSITE" id="PS50975">
    <property type="entry name" value="ATP_GRASP"/>
    <property type="match status" value="1"/>
</dbReference>
<keyword evidence="1" id="KW-0547">Nucleotide-binding</keyword>
<proteinExistence type="predicted"/>
<evidence type="ECO:0000259" key="2">
    <source>
        <dbReference type="PROSITE" id="PS50975"/>
    </source>
</evidence>